<accession>A0AAD6P409</accession>
<dbReference type="Pfam" id="PF04424">
    <property type="entry name" value="MINDY_DUB"/>
    <property type="match status" value="1"/>
</dbReference>
<evidence type="ECO:0000256" key="1">
    <source>
        <dbReference type="SAM" id="MobiDB-lite"/>
    </source>
</evidence>
<organism evidence="3 4">
    <name type="scientific">Salix udensis</name>
    <dbReference type="NCBI Taxonomy" id="889485"/>
    <lineage>
        <taxon>Eukaryota</taxon>
        <taxon>Viridiplantae</taxon>
        <taxon>Streptophyta</taxon>
        <taxon>Embryophyta</taxon>
        <taxon>Tracheophyta</taxon>
        <taxon>Spermatophyta</taxon>
        <taxon>Magnoliopsida</taxon>
        <taxon>eudicotyledons</taxon>
        <taxon>Gunneridae</taxon>
        <taxon>Pentapetalae</taxon>
        <taxon>rosids</taxon>
        <taxon>fabids</taxon>
        <taxon>Malpighiales</taxon>
        <taxon>Salicaceae</taxon>
        <taxon>Saliceae</taxon>
        <taxon>Salix</taxon>
    </lineage>
</organism>
<protein>
    <recommendedName>
        <fullName evidence="2">MINDY deubiquitinase domain-containing protein</fullName>
    </recommendedName>
</protein>
<evidence type="ECO:0000313" key="4">
    <source>
        <dbReference type="Proteomes" id="UP001162972"/>
    </source>
</evidence>
<feature type="region of interest" description="Disordered" evidence="1">
    <location>
        <begin position="1"/>
        <end position="20"/>
    </location>
</feature>
<dbReference type="GO" id="GO:0071108">
    <property type="term" value="P:protein K48-linked deubiquitination"/>
    <property type="evidence" value="ECO:0007669"/>
    <property type="project" value="TreeGrafter"/>
</dbReference>
<dbReference type="GO" id="GO:1990380">
    <property type="term" value="F:K48-linked deubiquitinase activity"/>
    <property type="evidence" value="ECO:0007669"/>
    <property type="project" value="InterPro"/>
</dbReference>
<dbReference type="PANTHER" id="PTHR18063">
    <property type="entry name" value="NF-E2 INDUCIBLE PROTEIN"/>
    <property type="match status" value="1"/>
</dbReference>
<sequence length="95" mass="10787">MASPSSPGEEPQGQNQQQEVVAAVKEREKECLHKTKTIHFLGRTTPIVLQNDNGPCPLLAICNSFISPSFLLTRFRFFVFLLNFFHLISCHEIEN</sequence>
<evidence type="ECO:0000259" key="2">
    <source>
        <dbReference type="Pfam" id="PF04424"/>
    </source>
</evidence>
<dbReference type="GO" id="GO:0016807">
    <property type="term" value="F:cysteine-type carboxypeptidase activity"/>
    <property type="evidence" value="ECO:0007669"/>
    <property type="project" value="TreeGrafter"/>
</dbReference>
<dbReference type="InterPro" id="IPR033979">
    <property type="entry name" value="MINDY_domain"/>
</dbReference>
<dbReference type="AlphaFoldDB" id="A0AAD6P409"/>
<dbReference type="GO" id="GO:0005829">
    <property type="term" value="C:cytosol"/>
    <property type="evidence" value="ECO:0007669"/>
    <property type="project" value="TreeGrafter"/>
</dbReference>
<reference evidence="3 4" key="1">
    <citation type="journal article" date="2023" name="Int. J. Mol. Sci.">
        <title>De Novo Assembly and Annotation of 11 Diverse Shrub Willow (Salix) Genomes Reveals Novel Gene Organization in Sex-Linked Regions.</title>
        <authorList>
            <person name="Hyden B."/>
            <person name="Feng K."/>
            <person name="Yates T.B."/>
            <person name="Jawdy S."/>
            <person name="Cereghino C."/>
            <person name="Smart L.B."/>
            <person name="Muchero W."/>
        </authorList>
    </citation>
    <scope>NUCLEOTIDE SEQUENCE [LARGE SCALE GENOMIC DNA]</scope>
    <source>
        <tissue evidence="3">Shoot tip</tissue>
    </source>
</reference>
<gene>
    <name evidence="3" type="ORF">OIU84_004127</name>
</gene>
<dbReference type="InterPro" id="IPR007518">
    <property type="entry name" value="MINDY"/>
</dbReference>
<feature type="domain" description="MINDY deubiquitinase" evidence="2">
    <location>
        <begin position="33"/>
        <end position="65"/>
    </location>
</feature>
<dbReference type="PANTHER" id="PTHR18063:SF6">
    <property type="entry name" value="UBIQUITIN CARBOXYL-TERMINAL HYDROLASE"/>
    <property type="match status" value="1"/>
</dbReference>
<name>A0AAD6P409_9ROSI</name>
<dbReference type="GO" id="GO:0004843">
    <property type="term" value="F:cysteine-type deubiquitinase activity"/>
    <property type="evidence" value="ECO:0007669"/>
    <property type="project" value="InterPro"/>
</dbReference>
<comment type="caution">
    <text evidence="3">The sequence shown here is derived from an EMBL/GenBank/DDBJ whole genome shotgun (WGS) entry which is preliminary data.</text>
</comment>
<evidence type="ECO:0000313" key="3">
    <source>
        <dbReference type="EMBL" id="KAJ6415273.1"/>
    </source>
</evidence>
<dbReference type="GO" id="GO:0071944">
    <property type="term" value="C:cell periphery"/>
    <property type="evidence" value="ECO:0007669"/>
    <property type="project" value="TreeGrafter"/>
</dbReference>
<dbReference type="EMBL" id="JAPFFJ010000012">
    <property type="protein sequence ID" value="KAJ6415273.1"/>
    <property type="molecule type" value="Genomic_DNA"/>
</dbReference>
<feature type="compositionally biased region" description="Low complexity" evidence="1">
    <location>
        <begin position="7"/>
        <end position="20"/>
    </location>
</feature>
<proteinExistence type="predicted"/>
<keyword evidence="4" id="KW-1185">Reference proteome</keyword>
<dbReference type="Proteomes" id="UP001162972">
    <property type="component" value="Chromosome 3"/>
</dbReference>